<name>A0A0E9QJZ4_ANGAN</name>
<organism evidence="1">
    <name type="scientific">Anguilla anguilla</name>
    <name type="common">European freshwater eel</name>
    <name type="synonym">Muraena anguilla</name>
    <dbReference type="NCBI Taxonomy" id="7936"/>
    <lineage>
        <taxon>Eukaryota</taxon>
        <taxon>Metazoa</taxon>
        <taxon>Chordata</taxon>
        <taxon>Craniata</taxon>
        <taxon>Vertebrata</taxon>
        <taxon>Euteleostomi</taxon>
        <taxon>Actinopterygii</taxon>
        <taxon>Neopterygii</taxon>
        <taxon>Teleostei</taxon>
        <taxon>Anguilliformes</taxon>
        <taxon>Anguillidae</taxon>
        <taxon>Anguilla</taxon>
    </lineage>
</organism>
<dbReference type="AlphaFoldDB" id="A0A0E9QJZ4"/>
<evidence type="ECO:0000313" key="1">
    <source>
        <dbReference type="EMBL" id="JAH16680.1"/>
    </source>
</evidence>
<proteinExistence type="predicted"/>
<reference evidence="1" key="2">
    <citation type="journal article" date="2015" name="Fish Shellfish Immunol.">
        <title>Early steps in the European eel (Anguilla anguilla)-Vibrio vulnificus interaction in the gills: Role of the RtxA13 toxin.</title>
        <authorList>
            <person name="Callol A."/>
            <person name="Pajuelo D."/>
            <person name="Ebbesson L."/>
            <person name="Teles M."/>
            <person name="MacKenzie S."/>
            <person name="Amaro C."/>
        </authorList>
    </citation>
    <scope>NUCLEOTIDE SEQUENCE</scope>
</reference>
<reference evidence="1" key="1">
    <citation type="submission" date="2014-11" db="EMBL/GenBank/DDBJ databases">
        <authorList>
            <person name="Amaro Gonzalez C."/>
        </authorList>
    </citation>
    <scope>NUCLEOTIDE SEQUENCE</scope>
</reference>
<protein>
    <submittedName>
        <fullName evidence="1">Uncharacterized protein</fullName>
    </submittedName>
</protein>
<sequence>MRAVVSSVISKGLTKEDLYS</sequence>
<dbReference type="EMBL" id="GBXM01091897">
    <property type="protein sequence ID" value="JAH16680.1"/>
    <property type="molecule type" value="Transcribed_RNA"/>
</dbReference>
<accession>A0A0E9QJZ4</accession>